<dbReference type="GO" id="GO:0046872">
    <property type="term" value="F:metal ion binding"/>
    <property type="evidence" value="ECO:0007669"/>
    <property type="project" value="UniProtKB-KW"/>
</dbReference>
<gene>
    <name evidence="4" type="primary">RvY_18186-1</name>
    <name evidence="4" type="synonym">RvY_18186.1</name>
    <name evidence="4" type="ORF">RvY_18186</name>
</gene>
<dbReference type="Proteomes" id="UP000186922">
    <property type="component" value="Unassembled WGS sequence"/>
</dbReference>
<dbReference type="OrthoDB" id="2966465at2759"/>
<name>A0A1D1WA10_RAMVA</name>
<dbReference type="Pfam" id="PF13359">
    <property type="entry name" value="DDE_Tnp_4"/>
    <property type="match status" value="1"/>
</dbReference>
<dbReference type="AlphaFoldDB" id="A0A1D1WA10"/>
<reference evidence="4 5" key="1">
    <citation type="journal article" date="2016" name="Nat. Commun.">
        <title>Extremotolerant tardigrade genome and improved radiotolerance of human cultured cells by tardigrade-unique protein.</title>
        <authorList>
            <person name="Hashimoto T."/>
            <person name="Horikawa D.D."/>
            <person name="Saito Y."/>
            <person name="Kuwahara H."/>
            <person name="Kozuka-Hata H."/>
            <person name="Shin-I T."/>
            <person name="Minakuchi Y."/>
            <person name="Ohishi K."/>
            <person name="Motoyama A."/>
            <person name="Aizu T."/>
            <person name="Enomoto A."/>
            <person name="Kondo K."/>
            <person name="Tanaka S."/>
            <person name="Hara Y."/>
            <person name="Koshikawa S."/>
            <person name="Sagara H."/>
            <person name="Miura T."/>
            <person name="Yokobori S."/>
            <person name="Miyagawa K."/>
            <person name="Suzuki Y."/>
            <person name="Kubo T."/>
            <person name="Oyama M."/>
            <person name="Kohara Y."/>
            <person name="Fujiyama A."/>
            <person name="Arakawa K."/>
            <person name="Katayama T."/>
            <person name="Toyoda A."/>
            <person name="Kunieda T."/>
        </authorList>
    </citation>
    <scope>NUCLEOTIDE SEQUENCE [LARGE SCALE GENOMIC DNA]</scope>
    <source>
        <strain evidence="4 5">YOKOZUNA-1</strain>
    </source>
</reference>
<comment type="cofactor">
    <cofactor evidence="1">
        <name>a divalent metal cation</name>
        <dbReference type="ChEBI" id="CHEBI:60240"/>
    </cofactor>
</comment>
<comment type="caution">
    <text evidence="4">The sequence shown here is derived from an EMBL/GenBank/DDBJ whole genome shotgun (WGS) entry which is preliminary data.</text>
</comment>
<evidence type="ECO:0000313" key="4">
    <source>
        <dbReference type="EMBL" id="GAV08504.1"/>
    </source>
</evidence>
<keyword evidence="2" id="KW-0479">Metal-binding</keyword>
<sequence length="358" mass="40769">MDKKLLVAMCEEGDIDEEELVHLSQLSEQAKMRPGDFDLDTISNQVCLEDFRFSKSQLFLLQHALEIPDIMYTDSHHIIPGMEALCLLLKRLAFPNRLCDLEKIFGRNRTVLSRCFNHTLKYVHDKFCGRLETPVQPWIDADTLELWAQAVSRKGSPYDRCVGFIDGTNIEICRSSDYATQKICYTGYKKEHDLKYTGVMAPCGIMFIMCGPEPGSFHDAKLLYRSQILTQMRESPKWTPTLESGFYLYGDQAYKSTPQVIGPIRFNASPLELACNAAMKTLRVSVEWGFGKIGTLFTFNNYPEDLKLGVQPLGMYFKVSTLLTNCHTCLNGSQTSNHFSVEPPTLLQYLENYPTDDN</sequence>
<accession>A0A1D1WA10</accession>
<evidence type="ECO:0000259" key="3">
    <source>
        <dbReference type="Pfam" id="PF13359"/>
    </source>
</evidence>
<keyword evidence="5" id="KW-1185">Reference proteome</keyword>
<dbReference type="InterPro" id="IPR027806">
    <property type="entry name" value="HARBI1_dom"/>
</dbReference>
<feature type="domain" description="DDE Tnp4" evidence="3">
    <location>
        <begin position="165"/>
        <end position="325"/>
    </location>
</feature>
<protein>
    <recommendedName>
        <fullName evidence="3">DDE Tnp4 domain-containing protein</fullName>
    </recommendedName>
</protein>
<dbReference type="PANTHER" id="PTHR34615:SF1">
    <property type="entry name" value="PX DOMAIN-CONTAINING PROTEIN"/>
    <property type="match status" value="1"/>
</dbReference>
<evidence type="ECO:0000256" key="2">
    <source>
        <dbReference type="ARBA" id="ARBA00022723"/>
    </source>
</evidence>
<organism evidence="4 5">
    <name type="scientific">Ramazzottius varieornatus</name>
    <name type="common">Water bear</name>
    <name type="synonym">Tardigrade</name>
    <dbReference type="NCBI Taxonomy" id="947166"/>
    <lineage>
        <taxon>Eukaryota</taxon>
        <taxon>Metazoa</taxon>
        <taxon>Ecdysozoa</taxon>
        <taxon>Tardigrada</taxon>
        <taxon>Eutardigrada</taxon>
        <taxon>Parachela</taxon>
        <taxon>Hypsibioidea</taxon>
        <taxon>Ramazzottiidae</taxon>
        <taxon>Ramazzottius</taxon>
    </lineage>
</organism>
<dbReference type="STRING" id="947166.A0A1D1WA10"/>
<dbReference type="EMBL" id="BDGG01000018">
    <property type="protein sequence ID" value="GAV08504.1"/>
    <property type="molecule type" value="Genomic_DNA"/>
</dbReference>
<evidence type="ECO:0000256" key="1">
    <source>
        <dbReference type="ARBA" id="ARBA00001968"/>
    </source>
</evidence>
<proteinExistence type="predicted"/>
<evidence type="ECO:0000313" key="5">
    <source>
        <dbReference type="Proteomes" id="UP000186922"/>
    </source>
</evidence>
<dbReference type="PANTHER" id="PTHR34615">
    <property type="entry name" value="PX DOMAIN-CONTAINING PROTEIN"/>
    <property type="match status" value="1"/>
</dbReference>